<evidence type="ECO:0000256" key="6">
    <source>
        <dbReference type="ARBA" id="ARBA00032875"/>
    </source>
</evidence>
<dbReference type="PANTHER" id="PTHR43272:SF32">
    <property type="entry name" value="AMP-DEPENDENT SYNTHETASE_LIGASE DOMAIN-CONTAINING PROTEIN"/>
    <property type="match status" value="1"/>
</dbReference>
<dbReference type="EMBL" id="JAAGOA010000004">
    <property type="protein sequence ID" value="NED99979.1"/>
    <property type="molecule type" value="Genomic_DNA"/>
</dbReference>
<reference evidence="9 10" key="1">
    <citation type="submission" date="2020-02" db="EMBL/GenBank/DDBJ databases">
        <authorList>
            <person name="Li X.-J."/>
            <person name="Han X.-M."/>
        </authorList>
    </citation>
    <scope>NUCLEOTIDE SEQUENCE [LARGE SCALE GENOMIC DNA]</scope>
    <source>
        <strain evidence="9 10">CCTCC AB 2017055</strain>
    </source>
</reference>
<sequence length="576" mass="61929">MSRLYRRAQTTPSSPALAVPDEDGWHELSCAELADLVSSAATGLVGLGVAAGDRVALMSETRVEWAVSDLAILSAGAVTVPLYETSSVEQCRAILEDSGCRLALTDQAATAERIRSAGDVDVLVFDDGGLDHLRDAGGADDGAAGDGGADHGAEADRRAEALAPDDVATVVYTSGTTGRPKGCVLTHRNLAWTTTQVRRHLDAVLSDDGSLLQLLPLAHIFARLIHYVCLDSGVTVGFARDTRDPRGDVRAYRPSLFVGVPRAFEKVYEAARAQAEGPVRRRIFAAAESAARDWSTAGGRPGVPLRARHLLADRLVFRRLREAMGGRVRHAVSGGAPLAEDVVHFFRGAGLPILEGYGLTETTGPATANAPEATRVGSVGTPLPGVGVRIADGEILVRGGNVFQRYHHEDARGDDFDGEWFHTGDLGELDSDGFLYVTDRKKELITTAAGKNVAPAPLENRANRHPLVSQTMVVGDRRRFVAALVTLDEQELSRFAEEHGVDLDDRSPNDDETVRAEVQKAIDAANELVARSESIREFAIVDREFTEEAGELTPTLKLRRRDVAEHFADVIESIYA</sequence>
<dbReference type="SUPFAM" id="SSF56801">
    <property type="entry name" value="Acetyl-CoA synthetase-like"/>
    <property type="match status" value="1"/>
</dbReference>
<feature type="region of interest" description="Disordered" evidence="7">
    <location>
        <begin position="136"/>
        <end position="155"/>
    </location>
</feature>
<name>A0A6L9S7N6_9ACTN</name>
<evidence type="ECO:0000256" key="2">
    <source>
        <dbReference type="ARBA" id="ARBA00022598"/>
    </source>
</evidence>
<proteinExistence type="inferred from homology"/>
<evidence type="ECO:0000313" key="9">
    <source>
        <dbReference type="EMBL" id="NED99979.1"/>
    </source>
</evidence>
<evidence type="ECO:0000256" key="3">
    <source>
        <dbReference type="ARBA" id="ARBA00022832"/>
    </source>
</evidence>
<evidence type="ECO:0000256" key="1">
    <source>
        <dbReference type="ARBA" id="ARBA00006432"/>
    </source>
</evidence>
<accession>A0A6L9S7N6</accession>
<dbReference type="Proteomes" id="UP000475214">
    <property type="component" value="Unassembled WGS sequence"/>
</dbReference>
<dbReference type="InterPro" id="IPR020845">
    <property type="entry name" value="AMP-binding_CS"/>
</dbReference>
<comment type="similarity">
    <text evidence="1">Belongs to the ATP-dependent AMP-binding enzyme family.</text>
</comment>
<evidence type="ECO:0000313" key="10">
    <source>
        <dbReference type="Proteomes" id="UP000475214"/>
    </source>
</evidence>
<keyword evidence="2 9" id="KW-0436">Ligase</keyword>
<dbReference type="RefSeq" id="WP_163734909.1">
    <property type="nucleotide sequence ID" value="NZ_JAAGOA010000004.1"/>
</dbReference>
<evidence type="ECO:0000256" key="7">
    <source>
        <dbReference type="SAM" id="MobiDB-lite"/>
    </source>
</evidence>
<dbReference type="CDD" id="cd05907">
    <property type="entry name" value="VL_LC_FACS_like"/>
    <property type="match status" value="1"/>
</dbReference>
<dbReference type="InterPro" id="IPR045851">
    <property type="entry name" value="AMP-bd_C_sf"/>
</dbReference>
<comment type="catalytic activity">
    <reaction evidence="5">
        <text>a long-chain fatty acid + ATP + CoA = a long-chain fatty acyl-CoA + AMP + diphosphate</text>
        <dbReference type="Rhea" id="RHEA:15421"/>
        <dbReference type="ChEBI" id="CHEBI:30616"/>
        <dbReference type="ChEBI" id="CHEBI:33019"/>
        <dbReference type="ChEBI" id="CHEBI:57287"/>
        <dbReference type="ChEBI" id="CHEBI:57560"/>
        <dbReference type="ChEBI" id="CHEBI:83139"/>
        <dbReference type="ChEBI" id="CHEBI:456215"/>
        <dbReference type="EC" id="6.2.1.3"/>
    </reaction>
    <physiologicalReaction direction="left-to-right" evidence="5">
        <dbReference type="Rhea" id="RHEA:15422"/>
    </physiologicalReaction>
</comment>
<dbReference type="Gene3D" id="3.40.50.12780">
    <property type="entry name" value="N-terminal domain of ligase-like"/>
    <property type="match status" value="1"/>
</dbReference>
<dbReference type="Pfam" id="PF23562">
    <property type="entry name" value="AMP-binding_C_3"/>
    <property type="match status" value="1"/>
</dbReference>
<gene>
    <name evidence="9" type="ORF">G1H10_07330</name>
</gene>
<comment type="caution">
    <text evidence="9">The sequence shown here is derived from an EMBL/GenBank/DDBJ whole genome shotgun (WGS) entry which is preliminary data.</text>
</comment>
<dbReference type="GO" id="GO:0016020">
    <property type="term" value="C:membrane"/>
    <property type="evidence" value="ECO:0007669"/>
    <property type="project" value="TreeGrafter"/>
</dbReference>
<protein>
    <recommendedName>
        <fullName evidence="6">Acyl-CoA synthetase</fullName>
    </recommendedName>
</protein>
<dbReference type="PANTHER" id="PTHR43272">
    <property type="entry name" value="LONG-CHAIN-FATTY-ACID--COA LIGASE"/>
    <property type="match status" value="1"/>
</dbReference>
<dbReference type="InterPro" id="IPR000873">
    <property type="entry name" value="AMP-dep_synth/lig_dom"/>
</dbReference>
<organism evidence="9 10">
    <name type="scientific">Phytoactinopolyspora halotolerans</name>
    <dbReference type="NCBI Taxonomy" id="1981512"/>
    <lineage>
        <taxon>Bacteria</taxon>
        <taxon>Bacillati</taxon>
        <taxon>Actinomycetota</taxon>
        <taxon>Actinomycetes</taxon>
        <taxon>Jiangellales</taxon>
        <taxon>Jiangellaceae</taxon>
        <taxon>Phytoactinopolyspora</taxon>
    </lineage>
</organism>
<dbReference type="AlphaFoldDB" id="A0A6L9S7N6"/>
<evidence type="ECO:0000259" key="8">
    <source>
        <dbReference type="Pfam" id="PF00501"/>
    </source>
</evidence>
<keyword evidence="10" id="KW-1185">Reference proteome</keyword>
<dbReference type="Gene3D" id="3.30.300.30">
    <property type="match status" value="1"/>
</dbReference>
<feature type="domain" description="AMP-dependent synthetase/ligase" evidence="8">
    <location>
        <begin position="6"/>
        <end position="407"/>
    </location>
</feature>
<keyword evidence="4" id="KW-0443">Lipid metabolism</keyword>
<dbReference type="PROSITE" id="PS00455">
    <property type="entry name" value="AMP_BINDING"/>
    <property type="match status" value="1"/>
</dbReference>
<dbReference type="Pfam" id="PF00501">
    <property type="entry name" value="AMP-binding"/>
    <property type="match status" value="1"/>
</dbReference>
<evidence type="ECO:0000256" key="5">
    <source>
        <dbReference type="ARBA" id="ARBA00024484"/>
    </source>
</evidence>
<dbReference type="GO" id="GO:0004467">
    <property type="term" value="F:long-chain fatty acid-CoA ligase activity"/>
    <property type="evidence" value="ECO:0007669"/>
    <property type="project" value="UniProtKB-EC"/>
</dbReference>
<dbReference type="InterPro" id="IPR042099">
    <property type="entry name" value="ANL_N_sf"/>
</dbReference>
<keyword evidence="3" id="KW-0276">Fatty acid metabolism</keyword>
<evidence type="ECO:0000256" key="4">
    <source>
        <dbReference type="ARBA" id="ARBA00023098"/>
    </source>
</evidence>